<evidence type="ECO:0000256" key="1">
    <source>
        <dbReference type="SAM" id="SignalP"/>
    </source>
</evidence>
<feature type="signal peptide" evidence="1">
    <location>
        <begin position="1"/>
        <end position="21"/>
    </location>
</feature>
<feature type="chain" id="PRO_5046035867" description="DUF4270 domain-containing protein" evidence="1">
    <location>
        <begin position="22"/>
        <end position="398"/>
    </location>
</feature>
<dbReference type="Proteomes" id="UP001070176">
    <property type="component" value="Unassembled WGS sequence"/>
</dbReference>
<reference evidence="2" key="1">
    <citation type="submission" date="2022-10" db="EMBL/GenBank/DDBJ databases">
        <title>Chryseobacterium sp. nov., a novel bacterial species.</title>
        <authorList>
            <person name="Cao Y."/>
        </authorList>
    </citation>
    <scope>NUCLEOTIDE SEQUENCE</scope>
    <source>
        <strain evidence="2">KC 927</strain>
    </source>
</reference>
<evidence type="ECO:0000313" key="2">
    <source>
        <dbReference type="EMBL" id="MCX8534353.1"/>
    </source>
</evidence>
<sequence>MKKKQLLLTLIAIIATLSVNGQNYFGGSDIFRIGYTDSRTISNATDVITLGLVSVDLTKTASLFREDAQAGVLVRATLSGYDKPTRTNQSTTIERLYLVDVTKYPTGQVSLPIEGTLFDNFPLTFDKNVYTKVELEIILLKKRKDTDFGFVLKNVAKLTQNLPFPTNPFDPIVKSLAGSINDMLSPENDAENNIRERIPTGKISLNFLPSSPFATKTGIFAVIFGTEPPLQSGYVDIKKPNDYIFSILTEPKRAIVVAPKNNPTQTSELRNDNLMFFIEAFSSNVDKQQTVTTSFSKGNSTLTLTSTEIQNKVLSEDWSSKTSSTFNATFQTALKEYNKPGNGIPFIKTTDLTKEQISINSNELLIIDYIQALEQRKQLGIDDRKITLPKPSINLLKE</sequence>
<dbReference type="RefSeq" id="WP_267282800.1">
    <property type="nucleotide sequence ID" value="NZ_JAOVZV010000022.1"/>
</dbReference>
<accession>A0ABT3Y8B4</accession>
<organism evidence="2 3">
    <name type="scientific">Chryseobacterium luquanense</name>
    <dbReference type="NCBI Taxonomy" id="2983766"/>
    <lineage>
        <taxon>Bacteria</taxon>
        <taxon>Pseudomonadati</taxon>
        <taxon>Bacteroidota</taxon>
        <taxon>Flavobacteriia</taxon>
        <taxon>Flavobacteriales</taxon>
        <taxon>Weeksellaceae</taxon>
        <taxon>Chryseobacterium group</taxon>
        <taxon>Chryseobacterium</taxon>
    </lineage>
</organism>
<name>A0ABT3Y8B4_9FLAO</name>
<dbReference type="EMBL" id="JAOVZV010000022">
    <property type="protein sequence ID" value="MCX8534353.1"/>
    <property type="molecule type" value="Genomic_DNA"/>
</dbReference>
<keyword evidence="1" id="KW-0732">Signal</keyword>
<comment type="caution">
    <text evidence="2">The sequence shown here is derived from an EMBL/GenBank/DDBJ whole genome shotgun (WGS) entry which is preliminary data.</text>
</comment>
<gene>
    <name evidence="2" type="ORF">OEA66_18565</name>
</gene>
<protein>
    <recommendedName>
        <fullName evidence="4">DUF4270 domain-containing protein</fullName>
    </recommendedName>
</protein>
<evidence type="ECO:0008006" key="4">
    <source>
        <dbReference type="Google" id="ProtNLM"/>
    </source>
</evidence>
<evidence type="ECO:0000313" key="3">
    <source>
        <dbReference type="Proteomes" id="UP001070176"/>
    </source>
</evidence>
<keyword evidence="3" id="KW-1185">Reference proteome</keyword>
<proteinExistence type="predicted"/>